<reference evidence="1" key="1">
    <citation type="submission" date="2018-05" db="EMBL/GenBank/DDBJ databases">
        <authorList>
            <person name="Lanie J.A."/>
            <person name="Ng W.-L."/>
            <person name="Kazmierczak K.M."/>
            <person name="Andrzejewski T.M."/>
            <person name="Davidsen T.M."/>
            <person name="Wayne K.J."/>
            <person name="Tettelin H."/>
            <person name="Glass J.I."/>
            <person name="Rusch D."/>
            <person name="Podicherti R."/>
            <person name="Tsui H.-C.T."/>
            <person name="Winkler M.E."/>
        </authorList>
    </citation>
    <scope>NUCLEOTIDE SEQUENCE</scope>
</reference>
<dbReference type="AlphaFoldDB" id="A0A381NR18"/>
<accession>A0A381NR18</accession>
<organism evidence="1">
    <name type="scientific">marine metagenome</name>
    <dbReference type="NCBI Taxonomy" id="408172"/>
    <lineage>
        <taxon>unclassified sequences</taxon>
        <taxon>metagenomes</taxon>
        <taxon>ecological metagenomes</taxon>
    </lineage>
</organism>
<evidence type="ECO:0000313" key="1">
    <source>
        <dbReference type="EMBL" id="SUZ56288.1"/>
    </source>
</evidence>
<sequence>VEKLGLSVLLVSPIESPDRDMDVEFHEFDTGRNARGVYCQDSHAGPCESFYLQKYQRQVLHEVHDVARCEVFPRVYICRLETPSTRLGVPHLDVVLQEICHHVEQQQLQQVLV</sequence>
<dbReference type="EMBL" id="UINC01000492">
    <property type="protein sequence ID" value="SUZ56288.1"/>
    <property type="molecule type" value="Genomic_DNA"/>
</dbReference>
<proteinExistence type="predicted"/>
<protein>
    <submittedName>
        <fullName evidence="1">Uncharacterized protein</fullName>
    </submittedName>
</protein>
<name>A0A381NR18_9ZZZZ</name>
<feature type="non-terminal residue" evidence="1">
    <location>
        <position position="1"/>
    </location>
</feature>
<gene>
    <name evidence="1" type="ORF">METZ01_LOCUS9142</name>
</gene>